<dbReference type="NCBIfam" id="TIGR03491">
    <property type="entry name" value="TM0106 family RecB-like putative nuclease"/>
    <property type="match status" value="1"/>
</dbReference>
<dbReference type="InterPro" id="IPR047187">
    <property type="entry name" value="SF1_C_Upf1"/>
</dbReference>
<evidence type="ECO:0000256" key="2">
    <source>
        <dbReference type="ARBA" id="ARBA00022801"/>
    </source>
</evidence>
<dbReference type="SUPFAM" id="SSF52540">
    <property type="entry name" value="P-loop containing nucleoside triphosphate hydrolases"/>
    <property type="match status" value="1"/>
</dbReference>
<dbReference type="CDD" id="cd17934">
    <property type="entry name" value="DEXXQc_Upf1-like"/>
    <property type="match status" value="1"/>
</dbReference>
<dbReference type="Proteomes" id="UP001271780">
    <property type="component" value="Unassembled WGS sequence"/>
</dbReference>
<dbReference type="InterPro" id="IPR012337">
    <property type="entry name" value="RNaseH-like_sf"/>
</dbReference>
<keyword evidence="4" id="KW-0067">ATP-binding</keyword>
<name>A0ABU4X8G9_9HYPH</name>
<dbReference type="InterPro" id="IPR038720">
    <property type="entry name" value="YprB_RNase_H-like_dom"/>
</dbReference>
<keyword evidence="8" id="KW-1185">Reference proteome</keyword>
<dbReference type="Pfam" id="PF13087">
    <property type="entry name" value="AAA_12"/>
    <property type="match status" value="1"/>
</dbReference>
<feature type="domain" description="DNA2/NAM7 helicase-like C-terminal" evidence="5">
    <location>
        <begin position="925"/>
        <end position="1101"/>
    </location>
</feature>
<dbReference type="EMBL" id="JAVIIZ010000001">
    <property type="protein sequence ID" value="MDX8471073.1"/>
    <property type="molecule type" value="Genomic_DNA"/>
</dbReference>
<evidence type="ECO:0000256" key="3">
    <source>
        <dbReference type="ARBA" id="ARBA00022806"/>
    </source>
</evidence>
<protein>
    <submittedName>
        <fullName evidence="7">TM0106 family RecB-like putative nuclease</fullName>
    </submittedName>
</protein>
<evidence type="ECO:0000313" key="8">
    <source>
        <dbReference type="Proteomes" id="UP001271780"/>
    </source>
</evidence>
<comment type="caution">
    <text evidence="7">The sequence shown here is derived from an EMBL/GenBank/DDBJ whole genome shotgun (WGS) entry which is preliminary data.</text>
</comment>
<dbReference type="InterPro" id="IPR050534">
    <property type="entry name" value="Coronavir_polyprotein_1ab"/>
</dbReference>
<dbReference type="InterPro" id="IPR019993">
    <property type="entry name" value="RecB_nuclease_TM0106_put"/>
</dbReference>
<gene>
    <name evidence="7" type="ORF">RFM27_03200</name>
</gene>
<evidence type="ECO:0000313" key="7">
    <source>
        <dbReference type="EMBL" id="MDX8471073.1"/>
    </source>
</evidence>
<dbReference type="PANTHER" id="PTHR43788:SF8">
    <property type="entry name" value="DNA-BINDING PROTEIN SMUBP-2"/>
    <property type="match status" value="1"/>
</dbReference>
<sequence length="1132" mass="124808">MQLVAGELRLSASDLVGHLSCHHLSVLDRAVAEGQLAKPSHWDPQLEVLRERGAVHERNFVQHLTDSGLGTTRIDGVDISDAAVAATLQAMAAGSEVIVQGALRHGRWGGRADVLRRVEKPSNLGAWSYEVLDTKLARETKAGTVLQLCLYSDLLQQAQGLAPDQMHVVAPWSDFVPQTFRFADYAAYYRQAKRRFEQSLKQEHAPATYPEPTAHCDICRWYDACDRKRREDDHPSLIASVTKVQINEFAQHGAATMAGIAALPLPFSWRPERGSVGSYDRVREQARVQVEARETGTRKFEMLEIEPGFGLARLPDPSPGDIFLDLEGDPFIGEHGLEYLFGYLCGDDHGENAYRGEWALNRAEERQAFERFVDFVMFRWEAHPDLHIYHYAPYEPAALKRLMGRYGTREDEIDRMLRAELFVDLYSVVRHAIRASVESYSIKRLEPFYGFVRQVPLPEANSALTNFQANLELGDVTSISEATRATVRGYNEDDCLSTAALRSWLEDRRAEFIAAGVDVPRPAGEDDGAPNENVTAWLARIAPVIEQLLQDIPDDPADRSEEQKARWLLANLLDWHRRELKAAWWELFRLAAVSAEELLDERAGLSGLAFVGEAGGTARAPIHRYSYPKQETSLRGGEDLRNCGGDKFGRVEAISLEERTVDIKKRQDTATLHPEAVFAHKVVGAEVIAEALLRIGEHVVANGVEGPGPYQAARDLLLRRPPPIGEHAVREAGESTLDAALRLAEHLGEGVLPVQGPPGAGKTFTAAQMICALVRQGKTVGITANSHKVIRNLIDKVIEEADDLGIDLQCGHKADEVEEGRHRLTFARRSEDLIAAIGQDVNVGGGTAWLWSRPDAFEAVDVLFVDEAAQMALPNVLAVSQAGRTLVLVGDPQQLDQPIQGCHPDGCDVSALHHILDGAQTIPPDRGLFLDETWRLHPDICGFTSELFYAGELHPRQGLADQLIGGETRLSGAGLRWLSVAHSGNQSNSPEEAEAIADLVKEVTAAGISWTDRLGDVRPLTLDDILIIAPFNAQVFEIQKRLPGARVGTVDKFQGQEAPIAIYSTATSSPGDAPRGMEFLYSLNRLNVATSRAKCVCVLVSSPVLFQAECRTPRQMQLANALCRYLELATTI</sequence>
<dbReference type="Pfam" id="PF13604">
    <property type="entry name" value="AAA_30"/>
    <property type="match status" value="1"/>
</dbReference>
<evidence type="ECO:0000259" key="5">
    <source>
        <dbReference type="Pfam" id="PF13087"/>
    </source>
</evidence>
<evidence type="ECO:0000259" key="6">
    <source>
        <dbReference type="Pfam" id="PF13482"/>
    </source>
</evidence>
<dbReference type="Pfam" id="PF13482">
    <property type="entry name" value="RNase_H_2"/>
    <property type="match status" value="1"/>
</dbReference>
<dbReference type="CDD" id="cd18808">
    <property type="entry name" value="SF1_C_Upf1"/>
    <property type="match status" value="1"/>
</dbReference>
<keyword evidence="1" id="KW-0547">Nucleotide-binding</keyword>
<feature type="domain" description="YprB ribonuclease H-like" evidence="6">
    <location>
        <begin position="322"/>
        <end position="505"/>
    </location>
</feature>
<evidence type="ECO:0000256" key="4">
    <source>
        <dbReference type="ARBA" id="ARBA00022840"/>
    </source>
</evidence>
<reference evidence="7 8" key="1">
    <citation type="submission" date="2023-08" db="EMBL/GenBank/DDBJ databases">
        <title>Implementing the SeqCode for naming new Mesorhizobium species isolated from Vachellia karroo root nodules.</title>
        <authorList>
            <person name="Van Lill M."/>
        </authorList>
    </citation>
    <scope>NUCLEOTIDE SEQUENCE [LARGE SCALE GENOMIC DNA]</scope>
    <source>
        <strain evidence="7 8">VK23A</strain>
    </source>
</reference>
<dbReference type="SUPFAM" id="SSF53098">
    <property type="entry name" value="Ribonuclease H-like"/>
    <property type="match status" value="1"/>
</dbReference>
<dbReference type="Gene3D" id="3.40.50.300">
    <property type="entry name" value="P-loop containing nucleotide triphosphate hydrolases"/>
    <property type="match status" value="2"/>
</dbReference>
<dbReference type="PANTHER" id="PTHR43788">
    <property type="entry name" value="DNA2/NAM7 HELICASE FAMILY MEMBER"/>
    <property type="match status" value="1"/>
</dbReference>
<proteinExistence type="predicted"/>
<accession>A0ABU4X8G9</accession>
<keyword evidence="2" id="KW-0378">Hydrolase</keyword>
<evidence type="ECO:0000256" key="1">
    <source>
        <dbReference type="ARBA" id="ARBA00022741"/>
    </source>
</evidence>
<keyword evidence="3" id="KW-0347">Helicase</keyword>
<dbReference type="InterPro" id="IPR041679">
    <property type="entry name" value="DNA2/NAM7-like_C"/>
</dbReference>
<dbReference type="InterPro" id="IPR027417">
    <property type="entry name" value="P-loop_NTPase"/>
</dbReference>
<organism evidence="7 8">
    <name type="scientific">Mesorhizobium dulcispinae</name>
    <dbReference type="NCBI Taxonomy" id="3072316"/>
    <lineage>
        <taxon>Bacteria</taxon>
        <taxon>Pseudomonadati</taxon>
        <taxon>Pseudomonadota</taxon>
        <taxon>Alphaproteobacteria</taxon>
        <taxon>Hyphomicrobiales</taxon>
        <taxon>Phyllobacteriaceae</taxon>
        <taxon>Mesorhizobium</taxon>
    </lineage>
</organism>
<dbReference type="RefSeq" id="WP_320315240.1">
    <property type="nucleotide sequence ID" value="NZ_JAVIIX010000001.1"/>
</dbReference>